<keyword evidence="3" id="KW-1185">Reference proteome</keyword>
<name>A0ABW1RE68_9LACO</name>
<reference evidence="3" key="1">
    <citation type="journal article" date="2019" name="Int. J. Syst. Evol. Microbiol.">
        <title>The Global Catalogue of Microorganisms (GCM) 10K type strain sequencing project: providing services to taxonomists for standard genome sequencing and annotation.</title>
        <authorList>
            <consortium name="The Broad Institute Genomics Platform"/>
            <consortium name="The Broad Institute Genome Sequencing Center for Infectious Disease"/>
            <person name="Wu L."/>
            <person name="Ma J."/>
        </authorList>
    </citation>
    <scope>NUCLEOTIDE SEQUENCE [LARGE SCALE GENOMIC DNA]</scope>
    <source>
        <strain evidence="3">CCM 8904</strain>
    </source>
</reference>
<feature type="signal peptide" evidence="1">
    <location>
        <begin position="1"/>
        <end position="26"/>
    </location>
</feature>
<accession>A0ABW1RE68</accession>
<keyword evidence="1" id="KW-0732">Signal</keyword>
<dbReference type="RefSeq" id="WP_125553953.1">
    <property type="nucleotide sequence ID" value="NZ_JBHSSL010000095.1"/>
</dbReference>
<feature type="chain" id="PRO_5046242817" evidence="1">
    <location>
        <begin position="27"/>
        <end position="84"/>
    </location>
</feature>
<evidence type="ECO:0000313" key="2">
    <source>
        <dbReference type="EMBL" id="MFC6171146.1"/>
    </source>
</evidence>
<dbReference type="Proteomes" id="UP001596289">
    <property type="component" value="Unassembled WGS sequence"/>
</dbReference>
<gene>
    <name evidence="2" type="ORF">ACFQGP_11280</name>
</gene>
<dbReference type="EMBL" id="JBHSSL010000095">
    <property type="protein sequence ID" value="MFC6171146.1"/>
    <property type="molecule type" value="Genomic_DNA"/>
</dbReference>
<comment type="caution">
    <text evidence="2">The sequence shown here is derived from an EMBL/GenBank/DDBJ whole genome shotgun (WGS) entry which is preliminary data.</text>
</comment>
<sequence>MKKHIILSTIIGLSLLGSMPHSPVQAAVVTTSSAPTITALQLDTTVATPKVNPYPTLTTTAEAIVYTTQTSNVTAETSGRTKVI</sequence>
<proteinExistence type="predicted"/>
<protein>
    <submittedName>
        <fullName evidence="2">Uncharacterized protein</fullName>
    </submittedName>
</protein>
<evidence type="ECO:0000313" key="3">
    <source>
        <dbReference type="Proteomes" id="UP001596289"/>
    </source>
</evidence>
<organism evidence="2 3">
    <name type="scientific">Loigolactobacillus jiayinensis</name>
    <dbReference type="NCBI Taxonomy" id="2486016"/>
    <lineage>
        <taxon>Bacteria</taxon>
        <taxon>Bacillati</taxon>
        <taxon>Bacillota</taxon>
        <taxon>Bacilli</taxon>
        <taxon>Lactobacillales</taxon>
        <taxon>Lactobacillaceae</taxon>
        <taxon>Loigolactobacillus</taxon>
    </lineage>
</organism>
<evidence type="ECO:0000256" key="1">
    <source>
        <dbReference type="SAM" id="SignalP"/>
    </source>
</evidence>